<dbReference type="InterPro" id="IPR011322">
    <property type="entry name" value="N-reg_PII-like_a/b"/>
</dbReference>
<organism evidence="1 2">
    <name type="scientific">Mesonia hippocampi</name>
    <dbReference type="NCBI Taxonomy" id="1628250"/>
    <lineage>
        <taxon>Bacteria</taxon>
        <taxon>Pseudomonadati</taxon>
        <taxon>Bacteroidota</taxon>
        <taxon>Flavobacteriia</taxon>
        <taxon>Flavobacteriales</taxon>
        <taxon>Flavobacteriaceae</taxon>
        <taxon>Mesonia</taxon>
    </lineage>
</organism>
<keyword evidence="2" id="KW-1185">Reference proteome</keyword>
<name>A0A840EU83_9FLAO</name>
<comment type="caution">
    <text evidence="1">The sequence shown here is derived from an EMBL/GenBank/DDBJ whole genome shotgun (WGS) entry which is preliminary data.</text>
</comment>
<accession>A0A840EU83</accession>
<dbReference type="SUPFAM" id="SSF54913">
    <property type="entry name" value="GlnB-like"/>
    <property type="match status" value="1"/>
</dbReference>
<evidence type="ECO:0000313" key="2">
    <source>
        <dbReference type="Proteomes" id="UP000553034"/>
    </source>
</evidence>
<evidence type="ECO:0000313" key="1">
    <source>
        <dbReference type="EMBL" id="MBB4118447.1"/>
    </source>
</evidence>
<evidence type="ECO:0008006" key="3">
    <source>
        <dbReference type="Google" id="ProtNLM"/>
    </source>
</evidence>
<dbReference type="Proteomes" id="UP000553034">
    <property type="component" value="Unassembled WGS sequence"/>
</dbReference>
<sequence>MQDFVTLAQFTYAYEYTVLKHLLDEENIRYFFQNETVLGVVPFYANALGGIFLKVHPKDFVKAKKILDSFYNDNHLHVIK</sequence>
<protein>
    <recommendedName>
        <fullName evidence="3">DUF2007 domain-containing protein</fullName>
    </recommendedName>
</protein>
<reference evidence="1 2" key="1">
    <citation type="submission" date="2020-08" db="EMBL/GenBank/DDBJ databases">
        <title>Genomic Encyclopedia of Type Strains, Phase IV (KMG-IV): sequencing the most valuable type-strain genomes for metagenomic binning, comparative biology and taxonomic classification.</title>
        <authorList>
            <person name="Goeker M."/>
        </authorList>
    </citation>
    <scope>NUCLEOTIDE SEQUENCE [LARGE SCALE GENOMIC DNA]</scope>
    <source>
        <strain evidence="1 2">DSM 29568</strain>
    </source>
</reference>
<dbReference type="AlphaFoldDB" id="A0A840EU83"/>
<dbReference type="RefSeq" id="WP_183476535.1">
    <property type="nucleotide sequence ID" value="NZ_JACIFO010000002.1"/>
</dbReference>
<dbReference type="EMBL" id="JACIFO010000002">
    <property type="protein sequence ID" value="MBB4118447.1"/>
    <property type="molecule type" value="Genomic_DNA"/>
</dbReference>
<proteinExistence type="predicted"/>
<gene>
    <name evidence="1" type="ORF">GGR32_000721</name>
</gene>